<keyword evidence="2" id="KW-1185">Reference proteome</keyword>
<dbReference type="Proteomes" id="UP001500067">
    <property type="component" value="Unassembled WGS sequence"/>
</dbReference>
<dbReference type="EMBL" id="BAABFA010000005">
    <property type="protein sequence ID" value="GAA4461465.1"/>
    <property type="molecule type" value="Genomic_DNA"/>
</dbReference>
<reference evidence="2" key="1">
    <citation type="journal article" date="2019" name="Int. J. Syst. Evol. Microbiol.">
        <title>The Global Catalogue of Microorganisms (GCM) 10K type strain sequencing project: providing services to taxonomists for standard genome sequencing and annotation.</title>
        <authorList>
            <consortium name="The Broad Institute Genomics Platform"/>
            <consortium name="The Broad Institute Genome Sequencing Center for Infectious Disease"/>
            <person name="Wu L."/>
            <person name="Ma J."/>
        </authorList>
    </citation>
    <scope>NUCLEOTIDE SEQUENCE [LARGE SCALE GENOMIC DNA]</scope>
    <source>
        <strain evidence="2">JCM 32105</strain>
    </source>
</reference>
<organism evidence="1 2">
    <name type="scientific">Nemorincola caseinilytica</name>
    <dbReference type="NCBI Taxonomy" id="2054315"/>
    <lineage>
        <taxon>Bacteria</taxon>
        <taxon>Pseudomonadati</taxon>
        <taxon>Bacteroidota</taxon>
        <taxon>Chitinophagia</taxon>
        <taxon>Chitinophagales</taxon>
        <taxon>Chitinophagaceae</taxon>
        <taxon>Nemorincola</taxon>
    </lineage>
</organism>
<sequence>MGVHAQSKVVYTSSILGKWHTTKGPQSSLEFDVDKAVYINGNERAVYRYIFMKKDRDDLLLFVDQGTGDSTVYEVYNLSDSYLTIRNMTHGSPLWALEKMK</sequence>
<name>A0ABP8N9D0_9BACT</name>
<evidence type="ECO:0000313" key="2">
    <source>
        <dbReference type="Proteomes" id="UP001500067"/>
    </source>
</evidence>
<evidence type="ECO:0000313" key="1">
    <source>
        <dbReference type="EMBL" id="GAA4461465.1"/>
    </source>
</evidence>
<accession>A0ABP8N9D0</accession>
<protein>
    <submittedName>
        <fullName evidence="1">Uncharacterized protein</fullName>
    </submittedName>
</protein>
<comment type="caution">
    <text evidence="1">The sequence shown here is derived from an EMBL/GenBank/DDBJ whole genome shotgun (WGS) entry which is preliminary data.</text>
</comment>
<gene>
    <name evidence="1" type="ORF">GCM10023093_06170</name>
</gene>
<proteinExistence type="predicted"/>
<dbReference type="RefSeq" id="WP_345078380.1">
    <property type="nucleotide sequence ID" value="NZ_BAABFA010000005.1"/>
</dbReference>